<keyword evidence="1" id="KW-1277">Toxin-antitoxin system</keyword>
<name>A0A0W7TNU9_9FIRM</name>
<dbReference type="Gene3D" id="3.30.2310.20">
    <property type="entry name" value="RelE-like"/>
    <property type="match status" value="1"/>
</dbReference>
<dbReference type="InterPro" id="IPR007712">
    <property type="entry name" value="RelE/ParE_toxin"/>
</dbReference>
<dbReference type="InterPro" id="IPR035093">
    <property type="entry name" value="RelE/ParE_toxin_dom_sf"/>
</dbReference>
<evidence type="ECO:0000313" key="3">
    <source>
        <dbReference type="Proteomes" id="UP000053433"/>
    </source>
</evidence>
<sequence>MKIVYKHQAVLDIRQTQEYIAETLGNKRAAQKLVASILKAISLLEENPMMGVSMGAKFEIKTSIRFL</sequence>
<evidence type="ECO:0008006" key="4">
    <source>
        <dbReference type="Google" id="ProtNLM"/>
    </source>
</evidence>
<dbReference type="AlphaFoldDB" id="A0A0W7TNU9"/>
<comment type="caution">
    <text evidence="2">The sequence shown here is derived from an EMBL/GenBank/DDBJ whole genome shotgun (WGS) entry which is preliminary data.</text>
</comment>
<organism evidence="2 3">
    <name type="scientific">Ruthenibacterium lactatiformans</name>
    <dbReference type="NCBI Taxonomy" id="1550024"/>
    <lineage>
        <taxon>Bacteria</taxon>
        <taxon>Bacillati</taxon>
        <taxon>Bacillota</taxon>
        <taxon>Clostridia</taxon>
        <taxon>Eubacteriales</taxon>
        <taxon>Oscillospiraceae</taxon>
        <taxon>Ruthenibacterium</taxon>
    </lineage>
</organism>
<protein>
    <recommendedName>
        <fullName evidence="4">Type II toxin-antitoxin system RelE/ParE family toxin</fullName>
    </recommendedName>
</protein>
<dbReference type="RefSeq" id="WP_058723509.1">
    <property type="nucleotide sequence ID" value="NZ_LMUA01000020.1"/>
</dbReference>
<dbReference type="Pfam" id="PF05016">
    <property type="entry name" value="ParE_toxin"/>
    <property type="match status" value="1"/>
</dbReference>
<evidence type="ECO:0000313" key="2">
    <source>
        <dbReference type="EMBL" id="KUE75486.1"/>
    </source>
</evidence>
<dbReference type="EMBL" id="LMUA01000020">
    <property type="protein sequence ID" value="KUE75486.1"/>
    <property type="molecule type" value="Genomic_DNA"/>
</dbReference>
<accession>A0A0W7TNU9</accession>
<dbReference type="Proteomes" id="UP000053433">
    <property type="component" value="Unassembled WGS sequence"/>
</dbReference>
<reference evidence="2 3" key="1">
    <citation type="submission" date="2015-10" db="EMBL/GenBank/DDBJ databases">
        <title>A novel member of the family Ruminococcaceae isolated from human faeces.</title>
        <authorList>
            <person name="Shkoporov A.N."/>
            <person name="Chaplin A.V."/>
            <person name="Motuzova O.V."/>
            <person name="Kafarskaia L.I."/>
            <person name="Efimov B.A."/>
        </authorList>
    </citation>
    <scope>NUCLEOTIDE SEQUENCE [LARGE SCALE GENOMIC DNA]</scope>
    <source>
        <strain evidence="2 3">668</strain>
    </source>
</reference>
<proteinExistence type="predicted"/>
<evidence type="ECO:0000256" key="1">
    <source>
        <dbReference type="ARBA" id="ARBA00022649"/>
    </source>
</evidence>
<gene>
    <name evidence="2" type="ORF">ASJ35_13280</name>
</gene>